<protein>
    <recommendedName>
        <fullName evidence="4">Secreted protein</fullName>
    </recommendedName>
</protein>
<proteinExistence type="predicted"/>
<comment type="caution">
    <text evidence="2">The sequence shown here is derived from an EMBL/GenBank/DDBJ whole genome shotgun (WGS) entry which is preliminary data.</text>
</comment>
<evidence type="ECO:0000313" key="2">
    <source>
        <dbReference type="EMBL" id="CCI45499.1"/>
    </source>
</evidence>
<name>A0A024GF55_9STRA</name>
<reference evidence="2 3" key="1">
    <citation type="submission" date="2012-05" db="EMBL/GenBank/DDBJ databases">
        <title>Recombination and specialization in a pathogen metapopulation.</title>
        <authorList>
            <person name="Gardiner A."/>
            <person name="Kemen E."/>
            <person name="Schultz-Larsen T."/>
            <person name="MacLean D."/>
            <person name="Van Oosterhout C."/>
            <person name="Jones J.D.G."/>
        </authorList>
    </citation>
    <scope>NUCLEOTIDE SEQUENCE [LARGE SCALE GENOMIC DNA]</scope>
    <source>
        <strain evidence="2 3">Ac Nc2</strain>
    </source>
</reference>
<feature type="chain" id="PRO_5001529450" description="Secreted protein" evidence="1">
    <location>
        <begin position="24"/>
        <end position="110"/>
    </location>
</feature>
<evidence type="ECO:0000313" key="3">
    <source>
        <dbReference type="Proteomes" id="UP000053237"/>
    </source>
</evidence>
<organism evidence="2 3">
    <name type="scientific">Albugo candida</name>
    <dbReference type="NCBI Taxonomy" id="65357"/>
    <lineage>
        <taxon>Eukaryota</taxon>
        <taxon>Sar</taxon>
        <taxon>Stramenopiles</taxon>
        <taxon>Oomycota</taxon>
        <taxon>Peronosporomycetes</taxon>
        <taxon>Albuginales</taxon>
        <taxon>Albuginaceae</taxon>
        <taxon>Albugo</taxon>
    </lineage>
</organism>
<evidence type="ECO:0000256" key="1">
    <source>
        <dbReference type="SAM" id="SignalP"/>
    </source>
</evidence>
<dbReference type="Proteomes" id="UP000053237">
    <property type="component" value="Unassembled WGS sequence"/>
</dbReference>
<gene>
    <name evidence="2" type="ORF">BN9_063960</name>
</gene>
<keyword evidence="1" id="KW-0732">Signal</keyword>
<keyword evidence="3" id="KW-1185">Reference proteome</keyword>
<dbReference type="InParanoid" id="A0A024GF55"/>
<sequence>MSLYFFARYDWLILCACDGAVCAKRKKRYCAMTPHNPRRHENGKKRYDSFRSTIFDECTHSGFPKVYYYGFFRRMTKCCFQNHCDFQACRANRRDSRLCVRIYCCSYDTV</sequence>
<evidence type="ECO:0008006" key="4">
    <source>
        <dbReference type="Google" id="ProtNLM"/>
    </source>
</evidence>
<feature type="signal peptide" evidence="1">
    <location>
        <begin position="1"/>
        <end position="23"/>
    </location>
</feature>
<accession>A0A024GF55</accession>
<dbReference type="AlphaFoldDB" id="A0A024GF55"/>
<dbReference type="EMBL" id="CAIX01000100">
    <property type="protein sequence ID" value="CCI45499.1"/>
    <property type="molecule type" value="Genomic_DNA"/>
</dbReference>